<reference evidence="2 3" key="1">
    <citation type="journal article" date="2012" name="Genome Biol.">
        <title>Genome and low-iron response of an oceanic diatom adapted to chronic iron limitation.</title>
        <authorList>
            <person name="Lommer M."/>
            <person name="Specht M."/>
            <person name="Roy A.S."/>
            <person name="Kraemer L."/>
            <person name="Andreson R."/>
            <person name="Gutowska M.A."/>
            <person name="Wolf J."/>
            <person name="Bergner S.V."/>
            <person name="Schilhabel M.B."/>
            <person name="Klostermeier U.C."/>
            <person name="Beiko R.G."/>
            <person name="Rosenstiel P."/>
            <person name="Hippler M."/>
            <person name="Laroche J."/>
        </authorList>
    </citation>
    <scope>NUCLEOTIDE SEQUENCE [LARGE SCALE GENOMIC DNA]</scope>
    <source>
        <strain evidence="2 3">CCMP1005</strain>
    </source>
</reference>
<keyword evidence="3" id="KW-1185">Reference proteome</keyword>
<comment type="caution">
    <text evidence="2">The sequence shown here is derived from an EMBL/GenBank/DDBJ whole genome shotgun (WGS) entry which is preliminary data.</text>
</comment>
<name>K0R2K0_THAOC</name>
<protein>
    <submittedName>
        <fullName evidence="2">Uncharacterized protein</fullName>
    </submittedName>
</protein>
<feature type="compositionally biased region" description="Polar residues" evidence="1">
    <location>
        <begin position="245"/>
        <end position="259"/>
    </location>
</feature>
<feature type="region of interest" description="Disordered" evidence="1">
    <location>
        <begin position="239"/>
        <end position="267"/>
    </location>
</feature>
<dbReference type="OrthoDB" id="21538at2836"/>
<organism evidence="2 3">
    <name type="scientific">Thalassiosira oceanica</name>
    <name type="common">Marine diatom</name>
    <dbReference type="NCBI Taxonomy" id="159749"/>
    <lineage>
        <taxon>Eukaryota</taxon>
        <taxon>Sar</taxon>
        <taxon>Stramenopiles</taxon>
        <taxon>Ochrophyta</taxon>
        <taxon>Bacillariophyta</taxon>
        <taxon>Coscinodiscophyceae</taxon>
        <taxon>Thalassiosirophycidae</taxon>
        <taxon>Thalassiosirales</taxon>
        <taxon>Thalassiosiraceae</taxon>
        <taxon>Thalassiosira</taxon>
    </lineage>
</organism>
<evidence type="ECO:0000313" key="2">
    <source>
        <dbReference type="EMBL" id="EJK45429.1"/>
    </source>
</evidence>
<dbReference type="eggNOG" id="KOG2084">
    <property type="taxonomic scope" value="Eukaryota"/>
</dbReference>
<accession>K0R2K0</accession>
<feature type="non-terminal residue" evidence="2">
    <location>
        <position position="1"/>
    </location>
</feature>
<dbReference type="Proteomes" id="UP000266841">
    <property type="component" value="Unassembled WGS sequence"/>
</dbReference>
<evidence type="ECO:0000256" key="1">
    <source>
        <dbReference type="SAM" id="MobiDB-lite"/>
    </source>
</evidence>
<evidence type="ECO:0000313" key="3">
    <source>
        <dbReference type="Proteomes" id="UP000266841"/>
    </source>
</evidence>
<dbReference type="EMBL" id="AGNL01048524">
    <property type="protein sequence ID" value="EJK45429.1"/>
    <property type="molecule type" value="Genomic_DNA"/>
</dbReference>
<proteinExistence type="predicted"/>
<sequence>SDRNREVLGLKRTGIEVDALVKSQLELDTAMESISLSMKRLDKLDQSIDAISTMSEYQAAREEVERVYISCRACTYVASRCSGIYSALSSDMLQLCSNEREQVQICQKALKMMSETLLASKQCLDYAGSLTWQIRMGTEAKFRLFVNPVDVDALSMLRNVKAELMKYFPPDDEMIVSLDQSLQSYSWSRIFWTPFAFYFTLALFESDLTSIYTLAYLERLHSGSHIYFALLRKESKATDRVESPARQTPRTRANQSSTGRRICEGGRGPTVAQPPAVVVVVAAAKPKASLPLSCGEKYNGEDFARDEDAVYVLRYEGKCIMPDGNTWTTYAAAASGALREEMKGVKYADIVKGMKLCTTMLIMWDRGVL</sequence>
<dbReference type="AlphaFoldDB" id="K0R2K0"/>
<gene>
    <name evidence="2" type="ORF">THAOC_35957</name>
</gene>